<dbReference type="RefSeq" id="WP_108639367.1">
    <property type="nucleotide sequence ID" value="NZ_QCYG01000001.1"/>
</dbReference>
<keyword evidence="3" id="KW-1185">Reference proteome</keyword>
<sequence length="146" mass="15646">MPTTGRFVGAVLFGALAWYTSLLIIPLFPEGTNLGWFQEVNTLFGLIAGWSVAGSRAGTGYVSAFSYGLTAMVAMVVMALFFNSTVVMIEQSLRRRYGGPGKAVTAVFELFMEYGSMMLTPAIVGTLVFGGIGAGLVVEFFAKRYP</sequence>
<name>A0A2T7G1A6_9RHOB</name>
<accession>A0A2T7G1A6</accession>
<feature type="transmembrane region" description="Helical" evidence="1">
    <location>
        <begin position="118"/>
        <end position="142"/>
    </location>
</feature>
<evidence type="ECO:0000256" key="1">
    <source>
        <dbReference type="SAM" id="Phobius"/>
    </source>
</evidence>
<dbReference type="NCBIfam" id="NF033773">
    <property type="entry name" value="tellur_TrgA"/>
    <property type="match status" value="1"/>
</dbReference>
<feature type="transmembrane region" description="Helical" evidence="1">
    <location>
        <begin position="65"/>
        <end position="89"/>
    </location>
</feature>
<proteinExistence type="predicted"/>
<organism evidence="2 3">
    <name type="scientific">Thalassorhabdomicrobium marinisediminis</name>
    <dbReference type="NCBI Taxonomy" id="2170577"/>
    <lineage>
        <taxon>Bacteria</taxon>
        <taxon>Pseudomonadati</taxon>
        <taxon>Pseudomonadota</taxon>
        <taxon>Alphaproteobacteria</taxon>
        <taxon>Rhodobacterales</taxon>
        <taxon>Paracoccaceae</taxon>
        <taxon>Thalassorhabdomicrobium</taxon>
    </lineage>
</organism>
<feature type="transmembrane region" description="Helical" evidence="1">
    <location>
        <begin position="7"/>
        <end position="28"/>
    </location>
</feature>
<evidence type="ECO:0000313" key="2">
    <source>
        <dbReference type="EMBL" id="PVA08213.1"/>
    </source>
</evidence>
<reference evidence="2 3" key="1">
    <citation type="submission" date="2018-04" db="EMBL/GenBank/DDBJ databases">
        <title>Pelagivirga bohaiensis gen. nov., sp. nov., a bacterium isolated from the Bohai Sea.</title>
        <authorList>
            <person name="Ji X."/>
        </authorList>
    </citation>
    <scope>NUCLEOTIDE SEQUENCE [LARGE SCALE GENOMIC DNA]</scope>
    <source>
        <strain evidence="2 3">BH-SD16</strain>
    </source>
</reference>
<dbReference type="InterPro" id="IPR047784">
    <property type="entry name" value="TrgA"/>
</dbReference>
<protein>
    <submittedName>
        <fullName evidence="2">Tellurium resistance protein</fullName>
    </submittedName>
</protein>
<feature type="transmembrane region" description="Helical" evidence="1">
    <location>
        <begin position="34"/>
        <end position="53"/>
    </location>
</feature>
<gene>
    <name evidence="2" type="ORF">DC363_01575</name>
</gene>
<dbReference type="OrthoDB" id="7869508at2"/>
<dbReference type="AlphaFoldDB" id="A0A2T7G1A6"/>
<dbReference type="Proteomes" id="UP000244817">
    <property type="component" value="Unassembled WGS sequence"/>
</dbReference>
<dbReference type="EMBL" id="QCYG01000001">
    <property type="protein sequence ID" value="PVA08213.1"/>
    <property type="molecule type" value="Genomic_DNA"/>
</dbReference>
<comment type="caution">
    <text evidence="2">The sequence shown here is derived from an EMBL/GenBank/DDBJ whole genome shotgun (WGS) entry which is preliminary data.</text>
</comment>
<keyword evidence="1" id="KW-1133">Transmembrane helix</keyword>
<evidence type="ECO:0000313" key="3">
    <source>
        <dbReference type="Proteomes" id="UP000244817"/>
    </source>
</evidence>
<keyword evidence="1" id="KW-0472">Membrane</keyword>
<keyword evidence="1" id="KW-0812">Transmembrane</keyword>